<dbReference type="Gene3D" id="1.20.58.530">
    <property type="match status" value="1"/>
</dbReference>
<evidence type="ECO:0000259" key="12">
    <source>
        <dbReference type="PROSITE" id="PS51844"/>
    </source>
</evidence>
<dbReference type="PANTHER" id="PTHR13140:SF857">
    <property type="entry name" value="MYOSIN-11"/>
    <property type="match status" value="1"/>
</dbReference>
<evidence type="ECO:0000256" key="6">
    <source>
        <dbReference type="ARBA" id="ARBA00023123"/>
    </source>
</evidence>
<name>A0A3Q4AXP9_MOLML</name>
<feature type="region of interest" description="Disordered" evidence="10">
    <location>
        <begin position="1645"/>
        <end position="1679"/>
    </location>
</feature>
<dbReference type="InterPro" id="IPR036961">
    <property type="entry name" value="Kinesin_motor_dom_sf"/>
</dbReference>
<feature type="domain" description="Myosin N-terminal SH3-like" evidence="12">
    <location>
        <begin position="30"/>
        <end position="80"/>
    </location>
</feature>
<evidence type="ECO:0000256" key="8">
    <source>
        <dbReference type="ARBA" id="ARBA00023203"/>
    </source>
</evidence>
<dbReference type="FunFam" id="1.20.5.340:FF:000007">
    <property type="entry name" value="Myosin heavy chain, non-muscle"/>
    <property type="match status" value="1"/>
</dbReference>
<sequence length="1723" mass="198666">MSKKAPTDDEKFLFVDKDFMNSPMAQADWAAKKLVWVPSEKHGFEAASIKEEHGDEVLVVLADNAKKITVNKDDIQKMNPPKFSKVEDMAELTCLNEASVLHNLRERYFSGLIYTYSGLFCVVVNPYKMLPIYSEKIIDMYKGKKRHEVPPHIYAIADNAYRNMMQDREDQSILCTGESGAGKTENTKKVIQYLAVVASSHKGKKDSSIGELEKQLLQANPILEAFGNAKTIKNDNSSRFGKFIRINFDVTGYIVGANIETYLLEKSRCIRQAKTERAFHIFYYMIAGVKEKLHEELLLEPFNKYRFLSAGHVQIPGQEDDELYEETMEAMKIMGLSEEERIDILKVCSTVMQLGNIEFKKERNQEQATMPDNTAAQKVCHLQGINVTDFTRAILTPRIKVGREVVQKAQTKEQADFAIEALAKAVFERLFRWILARVNKALDKTKRQGASFLGILDIAGFEIFEDNSFEQLCINYTNEKLQQLFNHTMFILEQEEYQREGIEWNFIDFGLDLQPCIELIERPNNPPGILALLDEECWFPKATDVSFVEKLMNTQGSHIKFAKPKQLKDKTEFSILHYAGKVDYNATAWLTKNMDPLNDNVTSLLSNSSSQFVQDLWKDTDRVVGLDTIAKMSDSSMPSASKTKKGMFRTVGQLYKESLTKLMTTLHNTQPNFVRCIIPNHEKRAGKLDAHLVLEQLRCNGVLEGIRICRQGFPNRIVFQEFRQRYEILAASAIPKGFMDGKQACCLMIKHLDLDPNLYRIGQSKIFFRTGVLAQLEEERDLKITVVIIAFQAQARGFLARKAFAKRQQQLMAMKVIQRNCAAYLKLRNWQWWRLFTKVKPLLQVTRQEEEMGLKEEELLRAKETASKFESELKEISLKHTSVLEERNTLQEQLQAETELYAEELEEHLEEEEDARQKLQLEKVTCEGKIKKLEDEILVMEDHNNKLLKERKLLEDRISDFSTNLAEEEEKSKNLTKLKNKHESMISELEVRLKKEEKSRQELDKAKRKLEAESNDMQEQIADLQAQIADLKAQLAKKEEELQNALARLEDETAQKNNALKKIRELEGHISDLQEDLESERVARNKAEKIKRDLGEELEALKSELEDTLDTTATQQELRAKREQEVTLLKKAIEEENRTHEAQIHEMRQKHTQAVEELTEQLEQSKRVKSNLEKAKQALEKETSELTVEVRSLSQARQDGEQKRKKLEGQVADLQSRFTDSEKQKAEKLLFVSTQIELESVTNLLNEAEGKNIKLSKDVSSLTSQLQDTQELLTEETRQKLQFSTKLRQAEDDKNNLQEQLEEEMEAKRSVEKHVSTLNIQLSDTKKKLEEMTSNVELLEEGKKRLLRDLEAANTQFEEKASAYDKLEKTKNRLQQELEDTLMDLDNQRQIVSNLDKKQKKFDQMLAEEKSISSKYADERDRAEAEAREKETKALSLARALEEAQDSREELERANKALRMEMEDLISSKDDVGKNVHELEKSKRGLEAQVEEMKTQLEELEDELQAAEDAKLRLEVNMQALKAQFERDLQGRDEMGEEKKRLLIKQVRELETELEDERKQRAQVTAARKKLETDMKDLEGQIDTASKGRDEAIKQLRKLQAQMKDFQRELEDTRAAREEVLATAKESEKKAKSLEAELMQLQEDLAAAERARKQAEAERDELSDELASNTSGKSALADEKRRLEAKIAQLEEELEEEQSNMEIINDRLRKSSQQASGQQLSGH</sequence>
<evidence type="ECO:0000256" key="5">
    <source>
        <dbReference type="ARBA" id="ARBA00023054"/>
    </source>
</evidence>
<dbReference type="FunFam" id="1.10.10.820:FF:000001">
    <property type="entry name" value="Myosin heavy chain"/>
    <property type="match status" value="1"/>
</dbReference>
<evidence type="ECO:0000313" key="13">
    <source>
        <dbReference type="Ensembl" id="ENSMMOP00000009625.1"/>
    </source>
</evidence>
<evidence type="ECO:0000256" key="9">
    <source>
        <dbReference type="PROSITE-ProRule" id="PRU00782"/>
    </source>
</evidence>
<dbReference type="InterPro" id="IPR008989">
    <property type="entry name" value="Myosin_S1_N"/>
</dbReference>
<comment type="similarity">
    <text evidence="1 9">Belongs to the TRAFAC class myosin-kinesin ATPase superfamily. Myosin family.</text>
</comment>
<dbReference type="FunFam" id="1.20.58.530:FF:000003">
    <property type="entry name" value="Myosin heavy chain 10"/>
    <property type="match status" value="1"/>
</dbReference>
<keyword evidence="3 9" id="KW-0067">ATP-binding</keyword>
<dbReference type="InterPro" id="IPR001609">
    <property type="entry name" value="Myosin_head_motor_dom-like"/>
</dbReference>
<evidence type="ECO:0000256" key="2">
    <source>
        <dbReference type="ARBA" id="ARBA00022741"/>
    </source>
</evidence>
<feature type="compositionally biased region" description="Low complexity" evidence="10">
    <location>
        <begin position="1711"/>
        <end position="1723"/>
    </location>
</feature>
<dbReference type="Gene3D" id="3.40.850.10">
    <property type="entry name" value="Kinesin motor domain"/>
    <property type="match status" value="1"/>
</dbReference>
<dbReference type="STRING" id="94237.ENSMMOP00000009625"/>
<keyword evidence="5" id="KW-0175">Coiled coil</keyword>
<dbReference type="Gene3D" id="1.20.5.340">
    <property type="match status" value="4"/>
</dbReference>
<dbReference type="SUPFAM" id="SSF52540">
    <property type="entry name" value="P-loop containing nucleoside triphosphate hydrolases"/>
    <property type="match status" value="1"/>
</dbReference>
<evidence type="ECO:0000256" key="4">
    <source>
        <dbReference type="ARBA" id="ARBA00022860"/>
    </source>
</evidence>
<dbReference type="PROSITE" id="PS51844">
    <property type="entry name" value="SH3_LIKE"/>
    <property type="match status" value="1"/>
</dbReference>
<evidence type="ECO:0000256" key="1">
    <source>
        <dbReference type="ARBA" id="ARBA00008314"/>
    </source>
</evidence>
<dbReference type="Gene3D" id="2.30.30.360">
    <property type="entry name" value="Myosin S1 fragment, N-terminal"/>
    <property type="match status" value="1"/>
</dbReference>
<dbReference type="GO" id="GO:0005524">
    <property type="term" value="F:ATP binding"/>
    <property type="evidence" value="ECO:0007669"/>
    <property type="project" value="UniProtKB-UniRule"/>
</dbReference>
<dbReference type="GO" id="GO:0005737">
    <property type="term" value="C:cytoplasm"/>
    <property type="evidence" value="ECO:0007669"/>
    <property type="project" value="TreeGrafter"/>
</dbReference>
<dbReference type="GO" id="GO:0051015">
    <property type="term" value="F:actin filament binding"/>
    <property type="evidence" value="ECO:0007669"/>
    <property type="project" value="InterPro"/>
</dbReference>
<keyword evidence="2 9" id="KW-0547">Nucleotide-binding</keyword>
<feature type="compositionally biased region" description="Basic and acidic residues" evidence="10">
    <location>
        <begin position="1647"/>
        <end position="1657"/>
    </location>
</feature>
<evidence type="ECO:0000259" key="11">
    <source>
        <dbReference type="PROSITE" id="PS51456"/>
    </source>
</evidence>
<reference evidence="13" key="2">
    <citation type="submission" date="2025-09" db="UniProtKB">
        <authorList>
            <consortium name="Ensembl"/>
        </authorList>
    </citation>
    <scope>IDENTIFICATION</scope>
</reference>
<accession>A0A3Q4AXP9</accession>
<dbReference type="OMA" id="QARITNM"/>
<dbReference type="Pfam" id="PF00063">
    <property type="entry name" value="Myosin_head"/>
    <property type="match status" value="1"/>
</dbReference>
<keyword evidence="14" id="KW-1185">Reference proteome</keyword>
<dbReference type="GO" id="GO:0007015">
    <property type="term" value="P:actin filament organization"/>
    <property type="evidence" value="ECO:0007669"/>
    <property type="project" value="TreeGrafter"/>
</dbReference>
<dbReference type="FunFam" id="1.20.5.4820:FF:000002">
    <property type="entry name" value="Myosin heavy chain 10"/>
    <property type="match status" value="1"/>
</dbReference>
<feature type="region of interest" description="Actin-binding" evidence="9">
    <location>
        <begin position="659"/>
        <end position="681"/>
    </location>
</feature>
<dbReference type="Proteomes" id="UP000261620">
    <property type="component" value="Unplaced"/>
</dbReference>
<dbReference type="SUPFAM" id="SSF90257">
    <property type="entry name" value="Myosin rod fragments"/>
    <property type="match status" value="7"/>
</dbReference>
<evidence type="ECO:0000313" key="14">
    <source>
        <dbReference type="Proteomes" id="UP000261620"/>
    </source>
</evidence>
<dbReference type="PROSITE" id="PS51456">
    <property type="entry name" value="MYOSIN_MOTOR"/>
    <property type="match status" value="1"/>
</dbReference>
<keyword evidence="4" id="KW-0112">Calmodulin-binding</keyword>
<reference evidence="13" key="1">
    <citation type="submission" date="2025-08" db="UniProtKB">
        <authorList>
            <consortium name="Ensembl"/>
        </authorList>
    </citation>
    <scope>IDENTIFICATION</scope>
</reference>
<keyword evidence="7 9" id="KW-0505">Motor protein</keyword>
<dbReference type="Pfam" id="PF02736">
    <property type="entry name" value="Myosin_N"/>
    <property type="match status" value="1"/>
</dbReference>
<dbReference type="PRINTS" id="PR00193">
    <property type="entry name" value="MYOSINHEAVY"/>
</dbReference>
<dbReference type="FunFam" id="3.40.850.10:FF:000101">
    <property type="entry name" value="Slow myosin heavy chain 2"/>
    <property type="match status" value="1"/>
</dbReference>
<dbReference type="InterPro" id="IPR004009">
    <property type="entry name" value="SH3_Myosin"/>
</dbReference>
<evidence type="ECO:0000256" key="3">
    <source>
        <dbReference type="ARBA" id="ARBA00022840"/>
    </source>
</evidence>
<dbReference type="Ensembl" id="ENSMMOT00000009794.1">
    <property type="protein sequence ID" value="ENSMMOP00000009625.1"/>
    <property type="gene ID" value="ENSMMOG00000007458.1"/>
</dbReference>
<feature type="region of interest" description="Disordered" evidence="10">
    <location>
        <begin position="1691"/>
        <end position="1723"/>
    </location>
</feature>
<dbReference type="FunFam" id="2.30.30.360:FF:000001">
    <property type="entry name" value="Myosin heavy chain"/>
    <property type="match status" value="1"/>
</dbReference>
<organism evidence="13 14">
    <name type="scientific">Mola mola</name>
    <name type="common">Ocean sunfish</name>
    <name type="synonym">Tetraodon mola</name>
    <dbReference type="NCBI Taxonomy" id="94237"/>
    <lineage>
        <taxon>Eukaryota</taxon>
        <taxon>Metazoa</taxon>
        <taxon>Chordata</taxon>
        <taxon>Craniata</taxon>
        <taxon>Vertebrata</taxon>
        <taxon>Euteleostomi</taxon>
        <taxon>Actinopterygii</taxon>
        <taxon>Neopterygii</taxon>
        <taxon>Teleostei</taxon>
        <taxon>Neoteleostei</taxon>
        <taxon>Acanthomorphata</taxon>
        <taxon>Eupercaria</taxon>
        <taxon>Tetraodontiformes</taxon>
        <taxon>Molidae</taxon>
        <taxon>Mola</taxon>
    </lineage>
</organism>
<dbReference type="CDD" id="cd01377">
    <property type="entry name" value="MYSc_class_II"/>
    <property type="match status" value="1"/>
</dbReference>
<dbReference type="Pfam" id="PF01576">
    <property type="entry name" value="Myosin_tail_1"/>
    <property type="match status" value="2"/>
</dbReference>
<keyword evidence="6 9" id="KW-0518">Myosin</keyword>
<dbReference type="GO" id="GO:0099512">
    <property type="term" value="C:supramolecular fiber"/>
    <property type="evidence" value="ECO:0007669"/>
    <property type="project" value="UniProtKB-ARBA"/>
</dbReference>
<evidence type="ECO:0000256" key="7">
    <source>
        <dbReference type="ARBA" id="ARBA00023175"/>
    </source>
</evidence>
<dbReference type="PANTHER" id="PTHR13140">
    <property type="entry name" value="MYOSIN"/>
    <property type="match status" value="1"/>
</dbReference>
<protein>
    <submittedName>
        <fullName evidence="13">Uncharacterized protein</fullName>
    </submittedName>
</protein>
<dbReference type="GO" id="GO:0005516">
    <property type="term" value="F:calmodulin binding"/>
    <property type="evidence" value="ECO:0007669"/>
    <property type="project" value="UniProtKB-KW"/>
</dbReference>
<dbReference type="Gene3D" id="1.20.120.720">
    <property type="entry name" value="Myosin VI head, motor domain, U50 subdomain"/>
    <property type="match status" value="1"/>
</dbReference>
<dbReference type="GO" id="GO:0016460">
    <property type="term" value="C:myosin II complex"/>
    <property type="evidence" value="ECO:0007669"/>
    <property type="project" value="UniProtKB-ARBA"/>
</dbReference>
<dbReference type="GO" id="GO:0016020">
    <property type="term" value="C:membrane"/>
    <property type="evidence" value="ECO:0007669"/>
    <property type="project" value="TreeGrafter"/>
</dbReference>
<evidence type="ECO:0000256" key="10">
    <source>
        <dbReference type="SAM" id="MobiDB-lite"/>
    </source>
</evidence>
<dbReference type="FunFam" id="3.30.70.1590:FF:000001">
    <property type="entry name" value="Myosin heavy chain"/>
    <property type="match status" value="1"/>
</dbReference>
<dbReference type="Gene3D" id="1.20.5.4820">
    <property type="match status" value="1"/>
</dbReference>
<dbReference type="FunFam" id="1.20.120.720:FF:000002">
    <property type="entry name" value="Myosin heavy chain 10"/>
    <property type="match status" value="1"/>
</dbReference>
<keyword evidence="8 9" id="KW-0009">Actin-binding</keyword>
<dbReference type="InterPro" id="IPR002928">
    <property type="entry name" value="Myosin_tail"/>
</dbReference>
<proteinExistence type="inferred from homology"/>
<dbReference type="GO" id="GO:0000146">
    <property type="term" value="F:microfilament motor activity"/>
    <property type="evidence" value="ECO:0007669"/>
    <property type="project" value="TreeGrafter"/>
</dbReference>
<dbReference type="FunFam" id="1.20.5.340:FF:000008">
    <property type="entry name" value="Myosin heavy chain 11"/>
    <property type="match status" value="1"/>
</dbReference>
<feature type="domain" description="Myosin motor" evidence="11">
    <location>
        <begin position="84"/>
        <end position="781"/>
    </location>
</feature>
<dbReference type="SMART" id="SM00242">
    <property type="entry name" value="MYSc"/>
    <property type="match status" value="1"/>
</dbReference>
<feature type="binding site" evidence="9">
    <location>
        <begin position="177"/>
        <end position="184"/>
    </location>
    <ligand>
        <name>ATP</name>
        <dbReference type="ChEBI" id="CHEBI:30616"/>
    </ligand>
</feature>
<dbReference type="PROSITE" id="PS50096">
    <property type="entry name" value="IQ"/>
    <property type="match status" value="1"/>
</dbReference>
<dbReference type="InterPro" id="IPR027417">
    <property type="entry name" value="P-loop_NTPase"/>
</dbReference>
<dbReference type="Gene3D" id="1.10.10.820">
    <property type="match status" value="1"/>
</dbReference>